<dbReference type="InParanoid" id="E8QZT2"/>
<dbReference type="EMBL" id="CP002353">
    <property type="protein sequence ID" value="ADV63223.1"/>
    <property type="molecule type" value="Genomic_DNA"/>
</dbReference>
<dbReference type="eggNOG" id="COG3387">
    <property type="taxonomic scope" value="Bacteria"/>
</dbReference>
<organism evidence="2 3">
    <name type="scientific">Isosphaera pallida (strain ATCC 43644 / DSM 9630 / IS1B)</name>
    <dbReference type="NCBI Taxonomy" id="575540"/>
    <lineage>
        <taxon>Bacteria</taxon>
        <taxon>Pseudomonadati</taxon>
        <taxon>Planctomycetota</taxon>
        <taxon>Planctomycetia</taxon>
        <taxon>Isosphaerales</taxon>
        <taxon>Isosphaeraceae</taxon>
        <taxon>Isosphaera</taxon>
    </lineage>
</organism>
<dbReference type="Gene3D" id="1.50.10.10">
    <property type="match status" value="1"/>
</dbReference>
<keyword evidence="3" id="KW-1185">Reference proteome</keyword>
<feature type="region of interest" description="Disordered" evidence="1">
    <location>
        <begin position="594"/>
        <end position="641"/>
    </location>
</feature>
<dbReference type="HOGENOM" id="CLU_317586_0_0_0"/>
<evidence type="ECO:0000313" key="2">
    <source>
        <dbReference type="EMBL" id="ADV63223.1"/>
    </source>
</evidence>
<feature type="compositionally biased region" description="Polar residues" evidence="1">
    <location>
        <begin position="598"/>
        <end position="621"/>
    </location>
</feature>
<evidence type="ECO:0000313" key="3">
    <source>
        <dbReference type="Proteomes" id="UP000008631"/>
    </source>
</evidence>
<evidence type="ECO:0000256" key="1">
    <source>
        <dbReference type="SAM" id="MobiDB-lite"/>
    </source>
</evidence>
<dbReference type="InterPro" id="IPR008928">
    <property type="entry name" value="6-hairpin_glycosidase_sf"/>
</dbReference>
<feature type="region of interest" description="Disordered" evidence="1">
    <location>
        <begin position="955"/>
        <end position="980"/>
    </location>
</feature>
<dbReference type="SUPFAM" id="SSF48208">
    <property type="entry name" value="Six-hairpin glycosidases"/>
    <property type="match status" value="1"/>
</dbReference>
<gene>
    <name evidence="2" type="ordered locus">Isop_2653</name>
</gene>
<reference key="1">
    <citation type="submission" date="2010-11" db="EMBL/GenBank/DDBJ databases">
        <title>The complete sequence of chromosome of Isophaera pallida ATCC 43644.</title>
        <authorList>
            <consortium name="US DOE Joint Genome Institute (JGI-PGF)"/>
            <person name="Lucas S."/>
            <person name="Copeland A."/>
            <person name="Lapidus A."/>
            <person name="Bruce D."/>
            <person name="Goodwin L."/>
            <person name="Pitluck S."/>
            <person name="Kyrpides N."/>
            <person name="Mavromatis K."/>
            <person name="Pagani I."/>
            <person name="Ivanova N."/>
            <person name="Saunders E."/>
            <person name="Brettin T."/>
            <person name="Detter J.C."/>
            <person name="Han C."/>
            <person name="Tapia R."/>
            <person name="Land M."/>
            <person name="Hauser L."/>
            <person name="Markowitz V."/>
            <person name="Cheng J.-F."/>
            <person name="Hugenholtz P."/>
            <person name="Woyke T."/>
            <person name="Wu D."/>
            <person name="Eisen J.A."/>
        </authorList>
    </citation>
    <scope>NUCLEOTIDE SEQUENCE</scope>
    <source>
        <strain>ATCC 43644</strain>
    </source>
</reference>
<dbReference type="AlphaFoldDB" id="E8QZT2"/>
<protein>
    <submittedName>
        <fullName evidence="2">Uncharacterized protein</fullName>
    </submittedName>
</protein>
<accession>E8QZT2</accession>
<dbReference type="GO" id="GO:0005975">
    <property type="term" value="P:carbohydrate metabolic process"/>
    <property type="evidence" value="ECO:0007669"/>
    <property type="project" value="InterPro"/>
</dbReference>
<dbReference type="KEGG" id="ipa:Isop_2653"/>
<dbReference type="STRING" id="575540.Isop_2653"/>
<proteinExistence type="predicted"/>
<reference evidence="2 3" key="2">
    <citation type="journal article" date="2011" name="Stand. Genomic Sci.">
        <title>Complete genome sequence of Isosphaera pallida type strain (IS1B).</title>
        <authorList>
            <consortium name="US DOE Joint Genome Institute (JGI-PGF)"/>
            <person name="Goker M."/>
            <person name="Cleland D."/>
            <person name="Saunders E."/>
            <person name="Lapidus A."/>
            <person name="Nolan M."/>
            <person name="Lucas S."/>
            <person name="Hammon N."/>
            <person name="Deshpande S."/>
            <person name="Cheng J.F."/>
            <person name="Tapia R."/>
            <person name="Han C."/>
            <person name="Goodwin L."/>
            <person name="Pitluck S."/>
            <person name="Liolios K."/>
            <person name="Pagani I."/>
            <person name="Ivanova N."/>
            <person name="Mavromatis K."/>
            <person name="Pati A."/>
            <person name="Chen A."/>
            <person name="Palaniappan K."/>
            <person name="Land M."/>
            <person name="Hauser L."/>
            <person name="Chang Y.J."/>
            <person name="Jeffries C.D."/>
            <person name="Detter J.C."/>
            <person name="Beck B."/>
            <person name="Woyke T."/>
            <person name="Bristow J."/>
            <person name="Eisen J.A."/>
            <person name="Markowitz V."/>
            <person name="Hugenholtz P."/>
            <person name="Kyrpides N.C."/>
            <person name="Klenk H.P."/>
        </authorList>
    </citation>
    <scope>NUCLEOTIDE SEQUENCE [LARGE SCALE GENOMIC DNA]</scope>
    <source>
        <strain evidence="3">ATCC 43644 / DSM 9630 / IS1B</strain>
    </source>
</reference>
<name>E8QZT2_ISOPI</name>
<dbReference type="InterPro" id="IPR012341">
    <property type="entry name" value="6hp_glycosidase-like_sf"/>
</dbReference>
<dbReference type="Proteomes" id="UP000008631">
    <property type="component" value="Chromosome"/>
</dbReference>
<sequence>MWSAVVVGTYPSDTAVEVWLALQVGERDFGCLPGFRLQIKPPNQLWHVPIPPMGVEQRLRYRAFARLKDGHVISSDPLDAVVRANLPERGETDELTLPGGTALVGNRQMTARVDARGVTTDVYYPTVGLHSNVRPAEGDQPRSRTNFQAILGGLALGQRIDWFHERTRWNATQRYRDESNVLETTLHWRGGAIRVEQTDFVAVSGTCPTNQGGGEAPGQYFKRFRIINSGHTDREALFGVAVSAVINGGFGDVSLLWRDEDRVLIAANRGHGHANVKLGRLATLEFALALDDRGEIRYEPTGPFSGMLLRHLTLPAQGEAVVDLLVSGAFTGWLNDTHTYDFWIRPALEWFRSTDHDQLEARADEAWRTFAQGLPRLDLGRPDREAIFRRAALIAALHGDAHHGGFAAGYDRGLNAYCVPRQVAMTADLFSRLGQFDLALSAFDWLARVVQDQPTHRYWFGKYTIDGVPEWETPAIDQTAIIPWVLERHLKRAGDASLVQRFWPIIQRAAEVCMGDAGHPAIRWLDDLRLVRSAGLWDRRYGAFLHSNCAIVAGLRASARMARMLGHTQLATAWEERADLIWRQGILGESDATESLHCGQSHTDPTPAQVGSNHDTTVTSPASPPALLDKSSSPPRPGLVDPITGRFLDARRFSKVHHFWPDDPELLIDASPTISINLLSAHLPFGLLPPDDPRVVRSAEAILNFNRLPDDQLALVRWSHDPARSADSALELGLIPEPELSALATLWMARYLLQRGRETGRVEDLRAGLDFLDALLSRLDDLGTRLRVSARPRSETERMEQGLLMFYVWLLDLHLDLAGLEIDLLNRVVQLRPILLPDWPRIGLERDLPDGSIGYKLEQSQDSQGHQFHLTVTSRLADSLRLEVAVVCPHSGQFDRTSWLVRGDPSPIPIASLPRFDSTRRHLEFETVLPAGCWQGRWSWRCLPVSTSSWVTAVTSPPAADPAPHTPRFAQETKSNPARL</sequence>